<accession>A0A2N3NBK4</accession>
<dbReference type="SUPFAM" id="SSF52266">
    <property type="entry name" value="SGNH hydrolase"/>
    <property type="match status" value="1"/>
</dbReference>
<dbReference type="OrthoDB" id="2119228at2759"/>
<dbReference type="InterPro" id="IPR013830">
    <property type="entry name" value="SGNH_hydro"/>
</dbReference>
<dbReference type="CDD" id="cd01833">
    <property type="entry name" value="XynB_like"/>
    <property type="match status" value="1"/>
</dbReference>
<sequence length="234" mass="24521">MLGYKTIAATLALLGGVLAQDPVKIMALGDSITGSPGCWRALLWQRLQAASITNTDFVGTLAGQGCGFPYDGENEGHGGFLATNIASQGLLKGWLAATNPDVVMMHLGTNDVWSNISPEGILDAFESLVGDMRENNPAMQVLVAQIIPMAPSNCGECGARVEALNAAIAEWAPTVSTAESPVTVVDCFTGFDTATMTGDGVHPNEVGNQALAESWFEPLADVIQGILNKCKKKL</sequence>
<proteinExistence type="predicted"/>
<keyword evidence="4" id="KW-1185">Reference proteome</keyword>
<feature type="chain" id="PRO_5014658757" description="SGNH hydrolase-type esterase domain-containing protein" evidence="1">
    <location>
        <begin position="20"/>
        <end position="234"/>
    </location>
</feature>
<evidence type="ECO:0000313" key="3">
    <source>
        <dbReference type="EMBL" id="PKS09813.1"/>
    </source>
</evidence>
<dbReference type="EMBL" id="NLAX01000010">
    <property type="protein sequence ID" value="PKS09813.1"/>
    <property type="molecule type" value="Genomic_DNA"/>
</dbReference>
<dbReference type="InParanoid" id="A0A2N3NBK4"/>
<dbReference type="Pfam" id="PF13472">
    <property type="entry name" value="Lipase_GDSL_2"/>
    <property type="match status" value="1"/>
</dbReference>
<evidence type="ECO:0000313" key="4">
    <source>
        <dbReference type="Proteomes" id="UP000233524"/>
    </source>
</evidence>
<dbReference type="GO" id="GO:0004622">
    <property type="term" value="F:phosphatidylcholine lysophospholipase activity"/>
    <property type="evidence" value="ECO:0007669"/>
    <property type="project" value="TreeGrafter"/>
</dbReference>
<dbReference type="InterPro" id="IPR051532">
    <property type="entry name" value="Ester_Hydrolysis_Enzymes"/>
</dbReference>
<protein>
    <recommendedName>
        <fullName evidence="2">SGNH hydrolase-type esterase domain-containing protein</fullName>
    </recommendedName>
</protein>
<dbReference type="Proteomes" id="UP000233524">
    <property type="component" value="Unassembled WGS sequence"/>
</dbReference>
<evidence type="ECO:0000259" key="2">
    <source>
        <dbReference type="Pfam" id="PF13472"/>
    </source>
</evidence>
<feature type="domain" description="SGNH hydrolase-type esterase" evidence="2">
    <location>
        <begin position="27"/>
        <end position="210"/>
    </location>
</feature>
<keyword evidence="1" id="KW-0732">Signal</keyword>
<dbReference type="PANTHER" id="PTHR30383">
    <property type="entry name" value="THIOESTERASE 1/PROTEASE 1/LYSOPHOSPHOLIPASE L1"/>
    <property type="match status" value="1"/>
</dbReference>
<dbReference type="AlphaFoldDB" id="A0A2N3NBK4"/>
<gene>
    <name evidence="3" type="ORF">jhhlp_004436</name>
</gene>
<evidence type="ECO:0000256" key="1">
    <source>
        <dbReference type="SAM" id="SignalP"/>
    </source>
</evidence>
<name>A0A2N3NBK4_9PEZI</name>
<comment type="caution">
    <text evidence="3">The sequence shown here is derived from an EMBL/GenBank/DDBJ whole genome shotgun (WGS) entry which is preliminary data.</text>
</comment>
<dbReference type="PANTHER" id="PTHR30383:SF2">
    <property type="entry name" value="CELLULOSE-BINDING PROTEIN"/>
    <property type="match status" value="1"/>
</dbReference>
<organism evidence="3 4">
    <name type="scientific">Lomentospora prolificans</name>
    <dbReference type="NCBI Taxonomy" id="41688"/>
    <lineage>
        <taxon>Eukaryota</taxon>
        <taxon>Fungi</taxon>
        <taxon>Dikarya</taxon>
        <taxon>Ascomycota</taxon>
        <taxon>Pezizomycotina</taxon>
        <taxon>Sordariomycetes</taxon>
        <taxon>Hypocreomycetidae</taxon>
        <taxon>Microascales</taxon>
        <taxon>Microascaceae</taxon>
        <taxon>Lomentospora</taxon>
    </lineage>
</organism>
<dbReference type="Gene3D" id="3.40.50.1110">
    <property type="entry name" value="SGNH hydrolase"/>
    <property type="match status" value="1"/>
</dbReference>
<reference evidence="3 4" key="1">
    <citation type="journal article" date="2017" name="G3 (Bethesda)">
        <title>First Draft Genome Sequence of the Pathogenic Fungus Lomentospora prolificans (Formerly Scedosporium prolificans).</title>
        <authorList>
            <person name="Luo R."/>
            <person name="Zimin A."/>
            <person name="Workman R."/>
            <person name="Fan Y."/>
            <person name="Pertea G."/>
            <person name="Grossman N."/>
            <person name="Wear M.P."/>
            <person name="Jia B."/>
            <person name="Miller H."/>
            <person name="Casadevall A."/>
            <person name="Timp W."/>
            <person name="Zhang S.X."/>
            <person name="Salzberg S.L."/>
        </authorList>
    </citation>
    <scope>NUCLEOTIDE SEQUENCE [LARGE SCALE GENOMIC DNA]</scope>
    <source>
        <strain evidence="3 4">JHH-5317</strain>
    </source>
</reference>
<dbReference type="InterPro" id="IPR036514">
    <property type="entry name" value="SGNH_hydro_sf"/>
</dbReference>
<dbReference type="VEuPathDB" id="FungiDB:jhhlp_004436"/>
<feature type="signal peptide" evidence="1">
    <location>
        <begin position="1"/>
        <end position="19"/>
    </location>
</feature>